<proteinExistence type="predicted"/>
<dbReference type="Proteomes" id="UP001228049">
    <property type="component" value="Unassembled WGS sequence"/>
</dbReference>
<keyword evidence="2" id="KW-1185">Reference proteome</keyword>
<gene>
    <name evidence="1" type="ORF">KUDE01_007876</name>
</gene>
<protein>
    <submittedName>
        <fullName evidence="1">Rho GTPase-activating protein 7</fullName>
    </submittedName>
</protein>
<accession>A0AAD9F8M5</accession>
<dbReference type="EMBL" id="JASDAP010000013">
    <property type="protein sequence ID" value="KAK1892804.1"/>
    <property type="molecule type" value="Genomic_DNA"/>
</dbReference>
<name>A0AAD9F8M5_DISEL</name>
<organism evidence="1 2">
    <name type="scientific">Dissostichus eleginoides</name>
    <name type="common">Patagonian toothfish</name>
    <name type="synonym">Dissostichus amissus</name>
    <dbReference type="NCBI Taxonomy" id="100907"/>
    <lineage>
        <taxon>Eukaryota</taxon>
        <taxon>Metazoa</taxon>
        <taxon>Chordata</taxon>
        <taxon>Craniata</taxon>
        <taxon>Vertebrata</taxon>
        <taxon>Euteleostomi</taxon>
        <taxon>Actinopterygii</taxon>
        <taxon>Neopterygii</taxon>
        <taxon>Teleostei</taxon>
        <taxon>Neoteleostei</taxon>
        <taxon>Acanthomorphata</taxon>
        <taxon>Eupercaria</taxon>
        <taxon>Perciformes</taxon>
        <taxon>Notothenioidei</taxon>
        <taxon>Nototheniidae</taxon>
        <taxon>Dissostichus</taxon>
    </lineage>
</organism>
<evidence type="ECO:0000313" key="2">
    <source>
        <dbReference type="Proteomes" id="UP001228049"/>
    </source>
</evidence>
<comment type="caution">
    <text evidence="1">The sequence shown here is derived from an EMBL/GenBank/DDBJ whole genome shotgun (WGS) entry which is preliminary data.</text>
</comment>
<dbReference type="AlphaFoldDB" id="A0AAD9F8M5"/>
<evidence type="ECO:0000313" key="1">
    <source>
        <dbReference type="EMBL" id="KAK1892804.1"/>
    </source>
</evidence>
<sequence>MQRSIDNILHYKGQDGWVRTEDKTSRLPGQMDTFAAVRPPSWPQSMRNRNICPQGNKAISWCTGSRGGGKPWVSILPLNLEEETNPGSKRATVLSETSHRDGVFKVYSPPSNSTIFIKTLHLGPRLIHGEPPHGHRQSGL</sequence>
<reference evidence="1" key="1">
    <citation type="submission" date="2023-04" db="EMBL/GenBank/DDBJ databases">
        <title>Chromosome-level genome of Chaenocephalus aceratus.</title>
        <authorList>
            <person name="Park H."/>
        </authorList>
    </citation>
    <scope>NUCLEOTIDE SEQUENCE</scope>
    <source>
        <strain evidence="1">DE</strain>
        <tissue evidence="1">Muscle</tissue>
    </source>
</reference>